<accession>A0ABW2PHA9</accession>
<evidence type="ECO:0000259" key="1">
    <source>
        <dbReference type="Pfam" id="PF01370"/>
    </source>
</evidence>
<dbReference type="Proteomes" id="UP001596439">
    <property type="component" value="Unassembled WGS sequence"/>
</dbReference>
<dbReference type="PRINTS" id="PR01713">
    <property type="entry name" value="NUCEPIMERASE"/>
</dbReference>
<gene>
    <name evidence="2" type="ORF">ACFQO8_01870</name>
</gene>
<dbReference type="Gene3D" id="3.40.50.720">
    <property type="entry name" value="NAD(P)-binding Rossmann-like Domain"/>
    <property type="match status" value="1"/>
</dbReference>
<comment type="caution">
    <text evidence="2">The sequence shown here is derived from an EMBL/GenBank/DDBJ whole genome shotgun (WGS) entry which is preliminary data.</text>
</comment>
<dbReference type="InterPro" id="IPR050177">
    <property type="entry name" value="Lipid_A_modif_metabolic_enz"/>
</dbReference>
<name>A0ABW2PHA9_9BACL</name>
<dbReference type="Pfam" id="PF01370">
    <property type="entry name" value="Epimerase"/>
    <property type="match status" value="1"/>
</dbReference>
<dbReference type="SUPFAM" id="SSF51735">
    <property type="entry name" value="NAD(P)-binding Rossmann-fold domains"/>
    <property type="match status" value="1"/>
</dbReference>
<dbReference type="Gene3D" id="3.90.25.10">
    <property type="entry name" value="UDP-galactose 4-epimerase, domain 1"/>
    <property type="match status" value="1"/>
</dbReference>
<proteinExistence type="predicted"/>
<keyword evidence="3" id="KW-1185">Reference proteome</keyword>
<dbReference type="PANTHER" id="PTHR43245:SF13">
    <property type="entry name" value="UDP-D-APIOSE_UDP-D-XYLOSE SYNTHASE 2"/>
    <property type="match status" value="1"/>
</dbReference>
<feature type="domain" description="NAD-dependent epimerase/dehydratase" evidence="1">
    <location>
        <begin position="15"/>
        <end position="253"/>
    </location>
</feature>
<sequence length="323" mass="36247">MGYENVKFEENALFLVTGGAGFIGSNLCEAILNKGYRVRCLDNLSTGNPKHVEMFLDNENYEFIEGDIRDLETCLDACDGVDYVLHQAAWGSVPRSIEMPLLYEEINIKGTLNMLEAARQNEVKKFVYASSSSVYGDEPTLPKVEGREGKVLSPYALTKKVNEEYARLYTQLYGLDTYGLRYFNVFGPRQNPEGNYAAVIPKFISSLINDISPIINGDGLQSRDFTYIENVIEANLKSCANSQNGKSAVYNVAYGEKHSLLDILKVMSLSLGRNVEPIFENSRLGDVKHSLACINKAKQEIQYSPDWSFQQGIEKTIDYFRGI</sequence>
<organism evidence="2 3">
    <name type="scientific">Exiguobacterium aestuarii</name>
    <dbReference type="NCBI Taxonomy" id="273527"/>
    <lineage>
        <taxon>Bacteria</taxon>
        <taxon>Bacillati</taxon>
        <taxon>Bacillota</taxon>
        <taxon>Bacilli</taxon>
        <taxon>Bacillales</taxon>
        <taxon>Bacillales Family XII. Incertae Sedis</taxon>
        <taxon>Exiguobacterium</taxon>
    </lineage>
</organism>
<reference evidence="3" key="1">
    <citation type="journal article" date="2019" name="Int. J. Syst. Evol. Microbiol.">
        <title>The Global Catalogue of Microorganisms (GCM) 10K type strain sequencing project: providing services to taxonomists for standard genome sequencing and annotation.</title>
        <authorList>
            <consortium name="The Broad Institute Genomics Platform"/>
            <consortium name="The Broad Institute Genome Sequencing Center for Infectious Disease"/>
            <person name="Wu L."/>
            <person name="Ma J."/>
        </authorList>
    </citation>
    <scope>NUCLEOTIDE SEQUENCE [LARGE SCALE GENOMIC DNA]</scope>
    <source>
        <strain evidence="3">CCUG 55590</strain>
    </source>
</reference>
<dbReference type="InterPro" id="IPR001509">
    <property type="entry name" value="Epimerase_deHydtase"/>
</dbReference>
<dbReference type="EMBL" id="JBHTCE010000001">
    <property type="protein sequence ID" value="MFC7388871.1"/>
    <property type="molecule type" value="Genomic_DNA"/>
</dbReference>
<dbReference type="RefSeq" id="WP_214786436.1">
    <property type="nucleotide sequence ID" value="NZ_JANIEL010000007.1"/>
</dbReference>
<dbReference type="PANTHER" id="PTHR43245">
    <property type="entry name" value="BIFUNCTIONAL POLYMYXIN RESISTANCE PROTEIN ARNA"/>
    <property type="match status" value="1"/>
</dbReference>
<dbReference type="CDD" id="cd05256">
    <property type="entry name" value="UDP_AE_SDR_e"/>
    <property type="match status" value="1"/>
</dbReference>
<protein>
    <submittedName>
        <fullName evidence="2">SDR family oxidoreductase</fullName>
    </submittedName>
</protein>
<dbReference type="InterPro" id="IPR036291">
    <property type="entry name" value="NAD(P)-bd_dom_sf"/>
</dbReference>
<evidence type="ECO:0000313" key="2">
    <source>
        <dbReference type="EMBL" id="MFC7388871.1"/>
    </source>
</evidence>
<evidence type="ECO:0000313" key="3">
    <source>
        <dbReference type="Proteomes" id="UP001596439"/>
    </source>
</evidence>